<keyword evidence="4 9" id="KW-0479">Metal-binding</keyword>
<protein>
    <recommendedName>
        <fullName evidence="10">Inositol-1-monophosphatase</fullName>
        <ecNumber evidence="10">3.1.3.25</ecNumber>
    </recommendedName>
</protein>
<comment type="pathway">
    <text evidence="3">Amino-acid biosynthesis; L-histidine biosynthesis; L-histidine from 5-phospho-alpha-D-ribose 1-diphosphate: step 8/9.</text>
</comment>
<evidence type="ECO:0000256" key="1">
    <source>
        <dbReference type="ARBA" id="ARBA00001033"/>
    </source>
</evidence>
<reference evidence="12" key="1">
    <citation type="submission" date="2019-09" db="EMBL/GenBank/DDBJ databases">
        <title>Antimicrobial potential of Antarctic Bacteria.</title>
        <authorList>
            <person name="Benaud N."/>
            <person name="Edwards R.J."/>
            <person name="Ferrari B.C."/>
        </authorList>
    </citation>
    <scope>NUCLEOTIDE SEQUENCE [LARGE SCALE GENOMIC DNA]</scope>
    <source>
        <strain evidence="12">INR9</strain>
    </source>
</reference>
<dbReference type="GO" id="GO:0008934">
    <property type="term" value="F:inositol monophosphate 1-phosphatase activity"/>
    <property type="evidence" value="ECO:0007669"/>
    <property type="project" value="InterPro"/>
</dbReference>
<evidence type="ECO:0000256" key="4">
    <source>
        <dbReference type="ARBA" id="ARBA00022723"/>
    </source>
</evidence>
<feature type="binding site" evidence="9">
    <location>
        <position position="109"/>
    </location>
    <ligand>
        <name>Mg(2+)</name>
        <dbReference type="ChEBI" id="CHEBI:18420"/>
        <label>1</label>
        <note>catalytic</note>
    </ligand>
</feature>
<feature type="binding site" evidence="9">
    <location>
        <position position="106"/>
    </location>
    <ligand>
        <name>Mg(2+)</name>
        <dbReference type="ChEBI" id="CHEBI:18420"/>
        <label>1</label>
        <note>catalytic</note>
    </ligand>
</feature>
<keyword evidence="6 9" id="KW-0460">Magnesium</keyword>
<comment type="catalytic activity">
    <reaction evidence="7">
        <text>L-histidinol phosphate + H2O = L-histidinol + phosphate</text>
        <dbReference type="Rhea" id="RHEA:14465"/>
        <dbReference type="ChEBI" id="CHEBI:15377"/>
        <dbReference type="ChEBI" id="CHEBI:43474"/>
        <dbReference type="ChEBI" id="CHEBI:57699"/>
        <dbReference type="ChEBI" id="CHEBI:57980"/>
        <dbReference type="EC" id="3.1.3.15"/>
    </reaction>
</comment>
<accession>A0A7G6YAT9</accession>
<dbReference type="GO" id="GO:0004401">
    <property type="term" value="F:histidinol-phosphatase activity"/>
    <property type="evidence" value="ECO:0007669"/>
    <property type="project" value="UniProtKB-EC"/>
</dbReference>
<feature type="binding site" evidence="9">
    <location>
        <position position="238"/>
    </location>
    <ligand>
        <name>Mg(2+)</name>
        <dbReference type="ChEBI" id="CHEBI:18420"/>
        <label>1</label>
        <note>catalytic</note>
    </ligand>
</feature>
<evidence type="ECO:0000256" key="8">
    <source>
        <dbReference type="ARBA" id="ARBA00053547"/>
    </source>
</evidence>
<dbReference type="GO" id="GO:0006020">
    <property type="term" value="P:inositol metabolic process"/>
    <property type="evidence" value="ECO:0007669"/>
    <property type="project" value="TreeGrafter"/>
</dbReference>
<evidence type="ECO:0000256" key="6">
    <source>
        <dbReference type="ARBA" id="ARBA00022842"/>
    </source>
</evidence>
<evidence type="ECO:0000256" key="7">
    <source>
        <dbReference type="ARBA" id="ARBA00049158"/>
    </source>
</evidence>
<dbReference type="GO" id="GO:0046872">
    <property type="term" value="F:metal ion binding"/>
    <property type="evidence" value="ECO:0007669"/>
    <property type="project" value="UniProtKB-KW"/>
</dbReference>
<evidence type="ECO:0000313" key="11">
    <source>
        <dbReference type="EMBL" id="QNE35604.1"/>
    </source>
</evidence>
<gene>
    <name evidence="11" type="ORF">F1C12_11015</name>
</gene>
<evidence type="ECO:0000256" key="2">
    <source>
        <dbReference type="ARBA" id="ARBA00001946"/>
    </source>
</evidence>
<dbReference type="PANTHER" id="PTHR20854">
    <property type="entry name" value="INOSITOL MONOPHOSPHATASE"/>
    <property type="match status" value="1"/>
</dbReference>
<dbReference type="EMBL" id="CP043641">
    <property type="protein sequence ID" value="QNE35604.1"/>
    <property type="molecule type" value="Genomic_DNA"/>
</dbReference>
<dbReference type="FunFam" id="3.30.540.10:FF:000003">
    <property type="entry name" value="Inositol-1-monophosphatase"/>
    <property type="match status" value="1"/>
</dbReference>
<dbReference type="PANTHER" id="PTHR20854:SF4">
    <property type="entry name" value="INOSITOL-1-MONOPHOSPHATASE-RELATED"/>
    <property type="match status" value="1"/>
</dbReference>
<dbReference type="PRINTS" id="PR00377">
    <property type="entry name" value="IMPHPHTASES"/>
</dbReference>
<dbReference type="SUPFAM" id="SSF56655">
    <property type="entry name" value="Carbohydrate phosphatase"/>
    <property type="match status" value="1"/>
</dbReference>
<dbReference type="InterPro" id="IPR020583">
    <property type="entry name" value="Inositol_monoP_metal-BS"/>
</dbReference>
<dbReference type="KEGG" id="lse:F1C12_11015"/>
<evidence type="ECO:0000256" key="3">
    <source>
        <dbReference type="ARBA" id="ARBA00004970"/>
    </source>
</evidence>
<name>A0A7G6YAT9_9MICO</name>
<dbReference type="Gene3D" id="3.30.540.10">
    <property type="entry name" value="Fructose-1,6-Bisphosphatase, subunit A, domain 1"/>
    <property type="match status" value="1"/>
</dbReference>
<keyword evidence="5 10" id="KW-0378">Hydrolase</keyword>
<comment type="catalytic activity">
    <reaction evidence="1 10">
        <text>a myo-inositol phosphate + H2O = myo-inositol + phosphate</text>
        <dbReference type="Rhea" id="RHEA:24056"/>
        <dbReference type="ChEBI" id="CHEBI:15377"/>
        <dbReference type="ChEBI" id="CHEBI:17268"/>
        <dbReference type="ChEBI" id="CHEBI:43474"/>
        <dbReference type="ChEBI" id="CHEBI:84139"/>
        <dbReference type="EC" id="3.1.3.25"/>
    </reaction>
</comment>
<dbReference type="CDD" id="cd01639">
    <property type="entry name" value="IMPase"/>
    <property type="match status" value="1"/>
</dbReference>
<evidence type="ECO:0000256" key="10">
    <source>
        <dbReference type="RuleBase" id="RU364068"/>
    </source>
</evidence>
<feature type="binding site" evidence="9">
    <location>
        <position position="90"/>
    </location>
    <ligand>
        <name>Mg(2+)</name>
        <dbReference type="ChEBI" id="CHEBI:18420"/>
        <label>2</label>
    </ligand>
</feature>
<evidence type="ECO:0000313" key="12">
    <source>
        <dbReference type="Proteomes" id="UP000515511"/>
    </source>
</evidence>
<dbReference type="Proteomes" id="UP000515511">
    <property type="component" value="Chromosome"/>
</dbReference>
<comment type="similarity">
    <text evidence="10">Belongs to the inositol monophosphatase superfamily.</text>
</comment>
<proteinExistence type="inferred from homology"/>
<dbReference type="AlphaFoldDB" id="A0A7G6YAT9"/>
<evidence type="ECO:0000256" key="5">
    <source>
        <dbReference type="ARBA" id="ARBA00022801"/>
    </source>
</evidence>
<dbReference type="Pfam" id="PF00459">
    <property type="entry name" value="Inositol_P"/>
    <property type="match status" value="1"/>
</dbReference>
<dbReference type="GO" id="GO:0007165">
    <property type="term" value="P:signal transduction"/>
    <property type="evidence" value="ECO:0007669"/>
    <property type="project" value="TreeGrafter"/>
</dbReference>
<dbReference type="InterPro" id="IPR033942">
    <property type="entry name" value="IMPase"/>
</dbReference>
<sequence length="291" mass="30345">MEREGCNSQTIWEARTMVPAHAESPDELLHLATDIAREAGALLLRHHQDVLAIETKAGAGDVVSAADRDAEALILRRLRAARPDDGVIAEESGTIAGASGLTWIIDPLDGSSNYVHGATPFAVSIAVCDHVDDRRLAPRAGVVFDPVGGEVFGAARGSGAVLNGARLRRRPVRALDGALVATGLAHTPALRSAQLAVLARLLPQVGDLRRSGSAAVDLCWVAAGRIEAFFQPGLKVWDYAAAQLVLTESGCDFRLAAGLEDSTETIVAASPEVSADFLAALSAAGIAEAPR</sequence>
<comment type="function">
    <text evidence="8">Catalyzes the dephosphorylation of histidinol-phosphate to histidinol, the direct precursor of histidine.</text>
</comment>
<dbReference type="EC" id="3.1.3.25" evidence="10"/>
<dbReference type="PROSITE" id="PS00629">
    <property type="entry name" value="IMP_1"/>
    <property type="match status" value="1"/>
</dbReference>
<feature type="binding site" evidence="9">
    <location>
        <position position="108"/>
    </location>
    <ligand>
        <name>Mg(2+)</name>
        <dbReference type="ChEBI" id="CHEBI:18420"/>
        <label>1</label>
        <note>catalytic</note>
    </ligand>
</feature>
<organism evidence="11 12">
    <name type="scientific">Leifsonia shinshuensis</name>
    <dbReference type="NCBI Taxonomy" id="150026"/>
    <lineage>
        <taxon>Bacteria</taxon>
        <taxon>Bacillati</taxon>
        <taxon>Actinomycetota</taxon>
        <taxon>Actinomycetes</taxon>
        <taxon>Micrococcales</taxon>
        <taxon>Microbacteriaceae</taxon>
        <taxon>Leifsonia</taxon>
    </lineage>
</organism>
<comment type="cofactor">
    <cofactor evidence="2 9 10">
        <name>Mg(2+)</name>
        <dbReference type="ChEBI" id="CHEBI:18420"/>
    </cofactor>
</comment>
<dbReference type="Gene3D" id="3.40.190.80">
    <property type="match status" value="1"/>
</dbReference>
<evidence type="ECO:0000256" key="9">
    <source>
        <dbReference type="PIRSR" id="PIRSR600760-2"/>
    </source>
</evidence>
<dbReference type="InterPro" id="IPR000760">
    <property type="entry name" value="Inositol_monophosphatase-like"/>
</dbReference>